<dbReference type="PANTHER" id="PTHR47372">
    <property type="entry name" value="DAUER UP-REGULATED-RELATED"/>
    <property type="match status" value="1"/>
</dbReference>
<feature type="signal peptide" evidence="2">
    <location>
        <begin position="1"/>
        <end position="18"/>
    </location>
</feature>
<protein>
    <submittedName>
        <fullName evidence="3">Uncharacterized protein</fullName>
    </submittedName>
</protein>
<organism evidence="3 4">
    <name type="scientific">Rhizophlyctis rosea</name>
    <dbReference type="NCBI Taxonomy" id="64517"/>
    <lineage>
        <taxon>Eukaryota</taxon>
        <taxon>Fungi</taxon>
        <taxon>Fungi incertae sedis</taxon>
        <taxon>Chytridiomycota</taxon>
        <taxon>Chytridiomycota incertae sedis</taxon>
        <taxon>Chytridiomycetes</taxon>
        <taxon>Rhizophlyctidales</taxon>
        <taxon>Rhizophlyctidaceae</taxon>
        <taxon>Rhizophlyctis</taxon>
    </lineage>
</organism>
<feature type="region of interest" description="Disordered" evidence="1">
    <location>
        <begin position="310"/>
        <end position="336"/>
    </location>
</feature>
<evidence type="ECO:0000313" key="3">
    <source>
        <dbReference type="EMBL" id="KAJ3046914.1"/>
    </source>
</evidence>
<feature type="chain" id="PRO_5041934287" evidence="2">
    <location>
        <begin position="19"/>
        <end position="1026"/>
    </location>
</feature>
<evidence type="ECO:0000256" key="1">
    <source>
        <dbReference type="SAM" id="MobiDB-lite"/>
    </source>
</evidence>
<proteinExistence type="predicted"/>
<feature type="region of interest" description="Disordered" evidence="1">
    <location>
        <begin position="838"/>
        <end position="858"/>
    </location>
</feature>
<keyword evidence="4" id="KW-1185">Reference proteome</keyword>
<accession>A0AAD5S840</accession>
<evidence type="ECO:0000313" key="4">
    <source>
        <dbReference type="Proteomes" id="UP001212841"/>
    </source>
</evidence>
<dbReference type="Gene3D" id="1.20.120.20">
    <property type="entry name" value="Apolipoprotein"/>
    <property type="match status" value="1"/>
</dbReference>
<gene>
    <name evidence="3" type="ORF">HK097_000400</name>
</gene>
<reference evidence="3" key="1">
    <citation type="submission" date="2020-05" db="EMBL/GenBank/DDBJ databases">
        <title>Phylogenomic resolution of chytrid fungi.</title>
        <authorList>
            <person name="Stajich J.E."/>
            <person name="Amses K."/>
            <person name="Simmons R."/>
            <person name="Seto K."/>
            <person name="Myers J."/>
            <person name="Bonds A."/>
            <person name="Quandt C.A."/>
            <person name="Barry K."/>
            <person name="Liu P."/>
            <person name="Grigoriev I."/>
            <person name="Longcore J.E."/>
            <person name="James T.Y."/>
        </authorList>
    </citation>
    <scope>NUCLEOTIDE SEQUENCE</scope>
    <source>
        <strain evidence="3">JEL0318</strain>
    </source>
</reference>
<dbReference type="Proteomes" id="UP001212841">
    <property type="component" value="Unassembled WGS sequence"/>
</dbReference>
<evidence type="ECO:0000256" key="2">
    <source>
        <dbReference type="SAM" id="SignalP"/>
    </source>
</evidence>
<feature type="compositionally biased region" description="Low complexity" evidence="1">
    <location>
        <begin position="846"/>
        <end position="855"/>
    </location>
</feature>
<name>A0AAD5S840_9FUNG</name>
<sequence>MRIAPALLLTVLTTSVQAGVFNRQKASSSSSSSHSTGALKTEVKTLTTISPSSISGTLTQGQVHLDVKTVTTVTPTVVAVVSGGAKPVKGETPAPAAGATSDLTLQYEVDEKDLPPEVRSRISDANAMARAARVHALAGAAGLDPAALRIRTETAQAAAAQQAQQQAAKVAGSVGGTSTSSTSSSTAPSTAQSNVKRATNAAREAVDSASSTVENLKSQAKSATENIKSRAQAATSNLKTQVENLASDIESTASEFNPAVTSDKIKTLASAAAENVKEKAEDVLGPAFHGRPEDLVAEYTGGLRRRQVGGDDEWHGEWPVPGGSEPGVPPPDDDSTLRKRALPVPEVGKVGSVIPDLNLADDLGKIKDSIPDVGEVVEDVKDAAKEAKLKARSASDTVQATLKDAAGQAKSAAESGEEYVASLVGSTVVGARQQFGRKSMQVQKAASGASEAAKSTVGDAERRASGYVQAGYERVSAARGGVRYSAENAAGRVQDVAAKGRVAARGVQDDAREGVKAATAVVKDSVEAVEESVNSAVGTVEEAVKGVAQRARVVGGDAAERAAEYVDYATDEAKAATEVVDKGVRGVADRAGKRARDVSESVKDTAGYVAEQAVDYAEAATDGAYNAATAAGETVRSAAEGAEHVAEQVADILKDTAGRAGLKARAVGEDVVEGVGAAWDTASRATDYVKDTVGDAAGSVKENLEDAAEYVKDKVEDARGGAKHVATEIKDSIPVPNFHDPTLKPPGYDLPIDLVPEALRPKRGHVFGAKRKRGVDVEDEIKAKVQEGVQGVKDAVAGKEKAGPTIQARPPTATEEVKLIPPAAREKNYKLRRRGLPQRWRTGTAQKPQQQPQQQAGHENIDTSVLGRIVGGVVDTVGGVAGVVKNTVASGVEGVKDTVGGVAEGLSDAGGKVKRGFVNLTPKPMQGVAGTKPVWGSDVLVDDNSAKDWLKGWSVTSGNPVYNPRTTPPTVTAPASPYTTLFKHVALTPTDNERQFNISGLFGIDPSLRSGCGARVEFVTARGVAG</sequence>
<feature type="compositionally biased region" description="Low complexity" evidence="1">
    <location>
        <begin position="171"/>
        <end position="193"/>
    </location>
</feature>
<dbReference type="Gene3D" id="6.10.140.1430">
    <property type="match status" value="1"/>
</dbReference>
<feature type="compositionally biased region" description="Polar residues" evidence="1">
    <location>
        <begin position="208"/>
        <end position="226"/>
    </location>
</feature>
<dbReference type="PANTHER" id="PTHR47372:SF11">
    <property type="entry name" value="RE19971P"/>
    <property type="match status" value="1"/>
</dbReference>
<dbReference type="EMBL" id="JADGJD010001066">
    <property type="protein sequence ID" value="KAJ3046914.1"/>
    <property type="molecule type" value="Genomic_DNA"/>
</dbReference>
<feature type="region of interest" description="Disordered" evidence="1">
    <location>
        <begin position="171"/>
        <end position="228"/>
    </location>
</feature>
<comment type="caution">
    <text evidence="3">The sequence shown here is derived from an EMBL/GenBank/DDBJ whole genome shotgun (WGS) entry which is preliminary data.</text>
</comment>
<feature type="non-terminal residue" evidence="3">
    <location>
        <position position="1026"/>
    </location>
</feature>
<dbReference type="AlphaFoldDB" id="A0AAD5S840"/>
<keyword evidence="2" id="KW-0732">Signal</keyword>